<keyword evidence="3" id="KW-1185">Reference proteome</keyword>
<evidence type="ECO:0000313" key="2">
    <source>
        <dbReference type="EMBL" id="MEK8029399.1"/>
    </source>
</evidence>
<accession>A0ABU9BK20</accession>
<dbReference type="Gene3D" id="3.30.700.10">
    <property type="entry name" value="Glycoprotein, Type 4 Pilin"/>
    <property type="match status" value="1"/>
</dbReference>
<dbReference type="PANTHER" id="PTHR30093:SF47">
    <property type="entry name" value="TYPE IV PILUS NON-CORE MINOR PILIN PILE"/>
    <property type="match status" value="1"/>
</dbReference>
<dbReference type="PANTHER" id="PTHR30093">
    <property type="entry name" value="GENERAL SECRETION PATHWAY PROTEIN G"/>
    <property type="match status" value="1"/>
</dbReference>
<keyword evidence="1" id="KW-0472">Membrane</keyword>
<dbReference type="NCBIfam" id="TIGR02532">
    <property type="entry name" value="IV_pilin_GFxxxE"/>
    <property type="match status" value="1"/>
</dbReference>
<evidence type="ECO:0000313" key="3">
    <source>
        <dbReference type="Proteomes" id="UP001371218"/>
    </source>
</evidence>
<dbReference type="EMBL" id="JBBUTG010000001">
    <property type="protein sequence ID" value="MEK8029399.1"/>
    <property type="molecule type" value="Genomic_DNA"/>
</dbReference>
<dbReference type="Proteomes" id="UP001371218">
    <property type="component" value="Unassembled WGS sequence"/>
</dbReference>
<reference evidence="2 3" key="1">
    <citation type="submission" date="2024-04" db="EMBL/GenBank/DDBJ databases">
        <title>Novel species of the genus Ideonella isolated from streams.</title>
        <authorList>
            <person name="Lu H."/>
        </authorList>
    </citation>
    <scope>NUCLEOTIDE SEQUENCE [LARGE SCALE GENOMIC DNA]</scope>
    <source>
        <strain evidence="2 3">DXS29W</strain>
    </source>
</reference>
<evidence type="ECO:0000256" key="1">
    <source>
        <dbReference type="SAM" id="Phobius"/>
    </source>
</evidence>
<name>A0ABU9BK20_9BURK</name>
<feature type="transmembrane region" description="Helical" evidence="1">
    <location>
        <begin position="20"/>
        <end position="41"/>
    </location>
</feature>
<keyword evidence="1" id="KW-1133">Transmembrane helix</keyword>
<keyword evidence="1" id="KW-0812">Transmembrane</keyword>
<sequence length="149" mass="16232">MSSKQFPWCGSRGRVKGFTLIELMIVVAIIGILAAIAYPAYTEQVRRAKRNEAATALMQASQYMQRYYSANNTFTGAGDKLEAAGMNWAPVGVEKDKRTYDIEVAENCSGRCYTLTAKPVLNDPVCGDLTLTDTGLKGQGSGTTSECWK</sequence>
<dbReference type="PROSITE" id="PS00409">
    <property type="entry name" value="PROKAR_NTER_METHYL"/>
    <property type="match status" value="1"/>
</dbReference>
<protein>
    <submittedName>
        <fullName evidence="2">Type IV pilin protein</fullName>
    </submittedName>
</protein>
<organism evidence="2 3">
    <name type="scientific">Ideonella lacteola</name>
    <dbReference type="NCBI Taxonomy" id="2984193"/>
    <lineage>
        <taxon>Bacteria</taxon>
        <taxon>Pseudomonadati</taxon>
        <taxon>Pseudomonadota</taxon>
        <taxon>Betaproteobacteria</taxon>
        <taxon>Burkholderiales</taxon>
        <taxon>Sphaerotilaceae</taxon>
        <taxon>Ideonella</taxon>
    </lineage>
</organism>
<dbReference type="InterPro" id="IPR031982">
    <property type="entry name" value="PilE-like"/>
</dbReference>
<dbReference type="Pfam" id="PF07963">
    <property type="entry name" value="N_methyl"/>
    <property type="match status" value="1"/>
</dbReference>
<dbReference type="InterPro" id="IPR012902">
    <property type="entry name" value="N_methyl_site"/>
</dbReference>
<proteinExistence type="predicted"/>
<dbReference type="RefSeq" id="WP_341423736.1">
    <property type="nucleotide sequence ID" value="NZ_JBBUTG010000001.1"/>
</dbReference>
<dbReference type="Pfam" id="PF16732">
    <property type="entry name" value="ComP_DUS"/>
    <property type="match status" value="1"/>
</dbReference>
<comment type="caution">
    <text evidence="2">The sequence shown here is derived from an EMBL/GenBank/DDBJ whole genome shotgun (WGS) entry which is preliminary data.</text>
</comment>
<dbReference type="SUPFAM" id="SSF54523">
    <property type="entry name" value="Pili subunits"/>
    <property type="match status" value="1"/>
</dbReference>
<gene>
    <name evidence="2" type="ORF">AACH06_01085</name>
</gene>
<dbReference type="InterPro" id="IPR045584">
    <property type="entry name" value="Pilin-like"/>
</dbReference>